<protein>
    <submittedName>
        <fullName evidence="2">DUF3782 domain-containing protein</fullName>
    </submittedName>
</protein>
<dbReference type="InterPro" id="IPR011335">
    <property type="entry name" value="Restrct_endonuc-II-like"/>
</dbReference>
<dbReference type="RefSeq" id="WP_353685465.1">
    <property type="nucleotide sequence ID" value="NZ_CP144374.1"/>
</dbReference>
<dbReference type="Pfam" id="PF07788">
    <property type="entry name" value="PDDEXK_10"/>
    <property type="match status" value="1"/>
</dbReference>
<evidence type="ECO:0000256" key="1">
    <source>
        <dbReference type="SAM" id="Coils"/>
    </source>
</evidence>
<dbReference type="SUPFAM" id="SSF52980">
    <property type="entry name" value="Restriction endonuclease-like"/>
    <property type="match status" value="1"/>
</dbReference>
<organism evidence="2">
    <name type="scientific">Thermodesulfovibrio obliviosus</name>
    <dbReference type="NCBI Taxonomy" id="3118332"/>
    <lineage>
        <taxon>Bacteria</taxon>
        <taxon>Pseudomonadati</taxon>
        <taxon>Nitrospirota</taxon>
        <taxon>Thermodesulfovibrionia</taxon>
        <taxon>Thermodesulfovibrionales</taxon>
        <taxon>Thermodesulfovibrionaceae</taxon>
        <taxon>Thermodesulfovibrio</taxon>
    </lineage>
</organism>
<sequence length="313" mass="37789">MQTKLTKEEIKRIIITELPKLLKRDALTREYISSLFKEKFADKKQTEDRFEKLLKELQEQRQEWNKRFEQTQAEWNKKWEENEKKWAEWNKRFEQTQAEWNKKWEENEKKWAEWNKRFEQTQAEWNKKWEENEKKWAEWNKRFEQTQAEWNKRWEENQKVINSILEEIKLLHRKHDTTIGALGARWGFRAEASFRDAIKGILEESFPVKVQKYLAKDEEGMVFGRPDQIELDLIVKDGEVIVAEIKSSISKGDVATFLRKVRFYEQKEGVKLSRKLLISPMIDNAAKEFALSSGIEVYGYPEEVEFKEIQSSN</sequence>
<proteinExistence type="predicted"/>
<dbReference type="PANTHER" id="PTHR34314">
    <property type="entry name" value="CRENARCHAEAL PROTEIN, PUTATIVE-RELATED"/>
    <property type="match status" value="1"/>
</dbReference>
<dbReference type="KEGG" id="tob:V4D31_05485"/>
<dbReference type="InterPro" id="IPR012431">
    <property type="entry name" value="PDDEXK_10"/>
</dbReference>
<name>A0AAU8GZ84_9BACT</name>
<dbReference type="Pfam" id="PF12644">
    <property type="entry name" value="DUF3782"/>
    <property type="match status" value="1"/>
</dbReference>
<keyword evidence="1" id="KW-0175">Coiled coil</keyword>
<evidence type="ECO:0000313" key="2">
    <source>
        <dbReference type="EMBL" id="XCH47805.1"/>
    </source>
</evidence>
<dbReference type="AlphaFoldDB" id="A0AAU8GZ84"/>
<reference evidence="2" key="1">
    <citation type="submission" date="2024-01" db="EMBL/GenBank/DDBJ databases">
        <title>The first autotrophic representatives of the genus Thermodesulfovibrio.</title>
        <authorList>
            <person name="Maltseva A.I."/>
            <person name="Elcheninov A.G."/>
            <person name="Kublanov I.V."/>
            <person name="Lebedinsky A.V."/>
            <person name="Frolov E.N."/>
        </authorList>
    </citation>
    <scope>NUCLEOTIDE SEQUENCE</scope>
    <source>
        <strain evidence="2">3462-1</strain>
    </source>
</reference>
<feature type="coiled-coil region" evidence="1">
    <location>
        <begin position="40"/>
        <end position="74"/>
    </location>
</feature>
<dbReference type="PANTHER" id="PTHR34314:SF6">
    <property type="entry name" value="DUF3782 DOMAIN-CONTAINING PROTEIN"/>
    <property type="match status" value="1"/>
</dbReference>
<dbReference type="InterPro" id="IPR024271">
    <property type="entry name" value="DUF3782"/>
</dbReference>
<accession>A0AAU8GZ84</accession>
<dbReference type="EMBL" id="CP144374">
    <property type="protein sequence ID" value="XCH47805.1"/>
    <property type="molecule type" value="Genomic_DNA"/>
</dbReference>
<gene>
    <name evidence="2" type="ORF">V4D31_05485</name>
</gene>